<dbReference type="Proteomes" id="UP000322214">
    <property type="component" value="Chromosome"/>
</dbReference>
<dbReference type="RefSeq" id="WP_075083547.1">
    <property type="nucleotide sequence ID" value="NZ_CP042912.1"/>
</dbReference>
<evidence type="ECO:0000313" key="3">
    <source>
        <dbReference type="Proteomes" id="UP000322214"/>
    </source>
</evidence>
<feature type="chain" id="PRO_5022688267" description="Secreted protein" evidence="1">
    <location>
        <begin position="24"/>
        <end position="276"/>
    </location>
</feature>
<dbReference type="OrthoDB" id="286633at2"/>
<keyword evidence="1" id="KW-0732">Signal</keyword>
<dbReference type="KEGG" id="mff:MFFC18_41860"/>
<evidence type="ECO:0008006" key="4">
    <source>
        <dbReference type="Google" id="ProtNLM"/>
    </source>
</evidence>
<dbReference type="AlphaFoldDB" id="A0A5B9PD24"/>
<proteinExistence type="predicted"/>
<protein>
    <recommendedName>
        <fullName evidence="4">Secreted protein</fullName>
    </recommendedName>
</protein>
<evidence type="ECO:0000313" key="2">
    <source>
        <dbReference type="EMBL" id="QEG24268.1"/>
    </source>
</evidence>
<reference evidence="2 3" key="1">
    <citation type="submission" date="2019-08" db="EMBL/GenBank/DDBJ databases">
        <title>Deep-cultivation of Planctomycetes and their phenomic and genomic characterization uncovers novel biology.</title>
        <authorList>
            <person name="Wiegand S."/>
            <person name="Jogler M."/>
            <person name="Boedeker C."/>
            <person name="Pinto D."/>
            <person name="Vollmers J."/>
            <person name="Rivas-Marin E."/>
            <person name="Kohn T."/>
            <person name="Peeters S.H."/>
            <person name="Heuer A."/>
            <person name="Rast P."/>
            <person name="Oberbeckmann S."/>
            <person name="Bunk B."/>
            <person name="Jeske O."/>
            <person name="Meyerdierks A."/>
            <person name="Storesund J.E."/>
            <person name="Kallscheuer N."/>
            <person name="Luecker S."/>
            <person name="Lage O.M."/>
            <person name="Pohl T."/>
            <person name="Merkel B.J."/>
            <person name="Hornburger P."/>
            <person name="Mueller R.-W."/>
            <person name="Bruemmer F."/>
            <person name="Labrenz M."/>
            <person name="Spormann A.M."/>
            <person name="Op den Camp H."/>
            <person name="Overmann J."/>
            <person name="Amann R."/>
            <person name="Jetten M.S.M."/>
            <person name="Mascher T."/>
            <person name="Medema M.H."/>
            <person name="Devos D.P."/>
            <person name="Kaster A.-K."/>
            <person name="Ovreas L."/>
            <person name="Rohde M."/>
            <person name="Galperin M.Y."/>
            <person name="Jogler C."/>
        </authorList>
    </citation>
    <scope>NUCLEOTIDE SEQUENCE [LARGE SCALE GENOMIC DNA]</scope>
    <source>
        <strain evidence="2 3">FC18</strain>
    </source>
</reference>
<feature type="signal peptide" evidence="1">
    <location>
        <begin position="1"/>
        <end position="23"/>
    </location>
</feature>
<name>A0A5B9PD24_9BACT</name>
<organism evidence="2 3">
    <name type="scientific">Mariniblastus fucicola</name>
    <dbReference type="NCBI Taxonomy" id="980251"/>
    <lineage>
        <taxon>Bacteria</taxon>
        <taxon>Pseudomonadati</taxon>
        <taxon>Planctomycetota</taxon>
        <taxon>Planctomycetia</taxon>
        <taxon>Pirellulales</taxon>
        <taxon>Pirellulaceae</taxon>
        <taxon>Mariniblastus</taxon>
    </lineage>
</organism>
<sequence length="276" mass="31050" precursor="true">MSQSKLSLTFVAVVLLVSSVAVAQDPTGDASTSTHNDDAEQLDEFLTKLALESMPVRYVEDKDWGKQSERWDGVKVSFRDGRLRTKRRKKKVNHGTWDRYEVALVDPDNWFSVQLDNFLETGEERVSFDIVVTAKVSVVARQAKWVKGVQLYSISANGSADVQLTVAVSLGSSMDLSKFPPDLIFDPRVDDATIVLENFRIDRVSKAGGEFAQQVTRIVKKKLDEKLDQKEDKLVQKLNAKIDKSRDRFTLSVHEAMKSKWATAAQKLVDTKAEQN</sequence>
<keyword evidence="3" id="KW-1185">Reference proteome</keyword>
<evidence type="ECO:0000256" key="1">
    <source>
        <dbReference type="SAM" id="SignalP"/>
    </source>
</evidence>
<dbReference type="EMBL" id="CP042912">
    <property type="protein sequence ID" value="QEG24268.1"/>
    <property type="molecule type" value="Genomic_DNA"/>
</dbReference>
<accession>A0A5B9PD24</accession>
<gene>
    <name evidence="2" type="ORF">MFFC18_41860</name>
</gene>